<name>K0B7G2_9ARCH</name>
<keyword evidence="5" id="KW-1185">Reference proteome</keyword>
<dbReference type="PRINTS" id="PR01438">
    <property type="entry name" value="UNVRSLSTRESS"/>
</dbReference>
<proteinExistence type="inferred from homology"/>
<evidence type="ECO:0000313" key="4">
    <source>
        <dbReference type="EMBL" id="AFS81107.1"/>
    </source>
</evidence>
<evidence type="ECO:0000313" key="5">
    <source>
        <dbReference type="Proteomes" id="UP000006101"/>
    </source>
</evidence>
<accession>K0B7G2</accession>
<feature type="domain" description="UspA" evidence="3">
    <location>
        <begin position="48"/>
        <end position="183"/>
    </location>
</feature>
<dbReference type="HOGENOM" id="CLU_049301_11_0_2"/>
<dbReference type="CDD" id="cd00293">
    <property type="entry name" value="USP-like"/>
    <property type="match status" value="1"/>
</dbReference>
<feature type="compositionally biased region" description="Basic and acidic residues" evidence="2">
    <location>
        <begin position="203"/>
        <end position="220"/>
    </location>
</feature>
<dbReference type="PATRIC" id="fig|1229908.8.peg.1340"/>
<comment type="similarity">
    <text evidence="1">Belongs to the universal stress protein A family.</text>
</comment>
<evidence type="ECO:0000256" key="2">
    <source>
        <dbReference type="SAM" id="MobiDB-lite"/>
    </source>
</evidence>
<protein>
    <submittedName>
        <fullName evidence="4">UspA domain-containing protein</fullName>
    </submittedName>
</protein>
<dbReference type="InterPro" id="IPR014729">
    <property type="entry name" value="Rossmann-like_a/b/a_fold"/>
</dbReference>
<dbReference type="KEGG" id="nkr:NKOR_06130"/>
<dbReference type="InterPro" id="IPR006015">
    <property type="entry name" value="Universal_stress_UspA"/>
</dbReference>
<dbReference type="Proteomes" id="UP000006101">
    <property type="component" value="Chromosome"/>
</dbReference>
<gene>
    <name evidence="4" type="ORF">NKOR_06130</name>
</gene>
<reference evidence="4 5" key="1">
    <citation type="journal article" date="2012" name="J. Bacteriol.">
        <title>Draft Genome Sequence of an Ammonia-Oxidizing Archaeon, "Candidatus Nitrosopumilus koreensis" AR1, from Marine Sediment.</title>
        <authorList>
            <person name="Park S.J."/>
            <person name="Kim J.G."/>
            <person name="Jung M.Y."/>
            <person name="Kim S.J."/>
            <person name="Cha I.T."/>
            <person name="Kwon K."/>
            <person name="Lee J.H."/>
            <person name="Rhee S.K."/>
        </authorList>
    </citation>
    <scope>NUCLEOTIDE SEQUENCE [LARGE SCALE GENOMIC DNA]</scope>
    <source>
        <strain evidence="4 5">AR1</strain>
    </source>
</reference>
<dbReference type="Gene3D" id="3.40.50.620">
    <property type="entry name" value="HUPs"/>
    <property type="match status" value="1"/>
</dbReference>
<feature type="compositionally biased region" description="Basic residues" evidence="2">
    <location>
        <begin position="191"/>
        <end position="202"/>
    </location>
</feature>
<dbReference type="STRING" id="1229908.NKOR_06130"/>
<dbReference type="GeneID" id="13725259"/>
<sequence length="220" mass="24901">MNIYDKKQVKCSVCGKFIGEIDIKSSIRLPLCEKCNRNEKKIIRKGIDSILVPVDISEKSTRALDAAIYFAKQLGSKITLLYVIPDLKVGNRIFMKEIAKELQKTSKISLKYAKDYCDERNIVAKQMTVRGHEPEEIIKISKKSKYDMIIMGSSGKGMLKELIFGSVSNFVMQNSDIPVLIVKEKSAKIGTKTRLKQRKPNPRHGEGRSFSKMKEKAGLK</sequence>
<evidence type="ECO:0000259" key="3">
    <source>
        <dbReference type="Pfam" id="PF00582"/>
    </source>
</evidence>
<evidence type="ECO:0000256" key="1">
    <source>
        <dbReference type="ARBA" id="ARBA00008791"/>
    </source>
</evidence>
<organism evidence="4 5">
    <name type="scientific">Candidatus Nitrosopumilus koreensis AR1</name>
    <dbReference type="NCBI Taxonomy" id="1229908"/>
    <lineage>
        <taxon>Archaea</taxon>
        <taxon>Nitrososphaerota</taxon>
        <taxon>Nitrososphaeria</taxon>
        <taxon>Nitrosopumilales</taxon>
        <taxon>Nitrosopumilaceae</taxon>
        <taxon>Nitrosopumilus</taxon>
    </lineage>
</organism>
<dbReference type="RefSeq" id="WP_014963491.1">
    <property type="nucleotide sequence ID" value="NC_018655.1"/>
</dbReference>
<dbReference type="SUPFAM" id="SSF52402">
    <property type="entry name" value="Adenine nucleotide alpha hydrolases-like"/>
    <property type="match status" value="1"/>
</dbReference>
<dbReference type="EMBL" id="CP003842">
    <property type="protein sequence ID" value="AFS81107.1"/>
    <property type="molecule type" value="Genomic_DNA"/>
</dbReference>
<dbReference type="InterPro" id="IPR006016">
    <property type="entry name" value="UspA"/>
</dbReference>
<dbReference type="PANTHER" id="PTHR46268:SF25">
    <property type="entry name" value="USPA DOMAIN PROTEIN"/>
    <property type="match status" value="1"/>
</dbReference>
<dbReference type="Pfam" id="PF00582">
    <property type="entry name" value="Usp"/>
    <property type="match status" value="1"/>
</dbReference>
<dbReference type="PANTHER" id="PTHR46268">
    <property type="entry name" value="STRESS RESPONSE PROTEIN NHAX"/>
    <property type="match status" value="1"/>
</dbReference>
<feature type="region of interest" description="Disordered" evidence="2">
    <location>
        <begin position="190"/>
        <end position="220"/>
    </location>
</feature>
<dbReference type="AlphaFoldDB" id="K0B7G2"/>